<evidence type="ECO:0000256" key="1">
    <source>
        <dbReference type="SAM" id="Phobius"/>
    </source>
</evidence>
<keyword evidence="3" id="KW-1185">Reference proteome</keyword>
<dbReference type="EMBL" id="CCYA01000318">
    <property type="protein sequence ID" value="CEH16629.1"/>
    <property type="molecule type" value="Genomic_DNA"/>
</dbReference>
<dbReference type="AlphaFoldDB" id="A0A0P1BKC0"/>
<accession>A0A0P1BKC0</accession>
<feature type="transmembrane region" description="Helical" evidence="1">
    <location>
        <begin position="6"/>
        <end position="30"/>
    </location>
</feature>
<dbReference type="OrthoDB" id="3364779at2759"/>
<evidence type="ECO:0000313" key="2">
    <source>
        <dbReference type="EMBL" id="CEH16629.1"/>
    </source>
</evidence>
<proteinExistence type="predicted"/>
<keyword evidence="1" id="KW-1133">Transmembrane helix</keyword>
<feature type="transmembrane region" description="Helical" evidence="1">
    <location>
        <begin position="42"/>
        <end position="70"/>
    </location>
</feature>
<protein>
    <submittedName>
        <fullName evidence="2">Uncharacterized protein</fullName>
    </submittedName>
</protein>
<sequence>MSVTHGISSALSGVIESIFGLFQWAWNLILTVLNTAISTIQGILHAVLSTIGGLLSAVTDIFSGIVGTLANVTGDLVGIITANLVPLAIIGGIIAALVTFGGSAGKKKRS</sequence>
<name>A0A0P1BKC0_9BASI</name>
<keyword evidence="1" id="KW-0812">Transmembrane</keyword>
<evidence type="ECO:0000313" key="3">
    <source>
        <dbReference type="Proteomes" id="UP000054845"/>
    </source>
</evidence>
<feature type="transmembrane region" description="Helical" evidence="1">
    <location>
        <begin position="76"/>
        <end position="100"/>
    </location>
</feature>
<organism evidence="2 3">
    <name type="scientific">Ceraceosorus bombacis</name>
    <dbReference type="NCBI Taxonomy" id="401625"/>
    <lineage>
        <taxon>Eukaryota</taxon>
        <taxon>Fungi</taxon>
        <taxon>Dikarya</taxon>
        <taxon>Basidiomycota</taxon>
        <taxon>Ustilaginomycotina</taxon>
        <taxon>Exobasidiomycetes</taxon>
        <taxon>Ceraceosorales</taxon>
        <taxon>Ceraceosoraceae</taxon>
        <taxon>Ceraceosorus</taxon>
    </lineage>
</organism>
<keyword evidence="1" id="KW-0472">Membrane</keyword>
<reference evidence="2 3" key="1">
    <citation type="submission" date="2014-09" db="EMBL/GenBank/DDBJ databases">
        <authorList>
            <person name="Magalhaes I.L.F."/>
            <person name="Oliveira U."/>
            <person name="Santos F.R."/>
            <person name="Vidigal T.H.D.A."/>
            <person name="Brescovit A.D."/>
            <person name="Santos A.J."/>
        </authorList>
    </citation>
    <scope>NUCLEOTIDE SEQUENCE [LARGE SCALE GENOMIC DNA]</scope>
</reference>
<dbReference type="Proteomes" id="UP000054845">
    <property type="component" value="Unassembled WGS sequence"/>
</dbReference>